<dbReference type="GO" id="GO:0042446">
    <property type="term" value="P:hormone biosynthetic process"/>
    <property type="evidence" value="ECO:0007669"/>
    <property type="project" value="TreeGrafter"/>
</dbReference>
<dbReference type="InterPro" id="IPR036396">
    <property type="entry name" value="Cyt_P450_sf"/>
</dbReference>
<evidence type="ECO:0000256" key="4">
    <source>
        <dbReference type="ARBA" id="ARBA00004406"/>
    </source>
</evidence>
<dbReference type="Pfam" id="PF00067">
    <property type="entry name" value="p450"/>
    <property type="match status" value="1"/>
</dbReference>
<accession>A0A131XT55</accession>
<evidence type="ECO:0000256" key="11">
    <source>
        <dbReference type="ARBA" id="ARBA00023004"/>
    </source>
</evidence>
<keyword evidence="6 14" id="KW-0349">Heme</keyword>
<evidence type="ECO:0000256" key="12">
    <source>
        <dbReference type="ARBA" id="ARBA00023033"/>
    </source>
</evidence>
<dbReference type="SUPFAM" id="SSF48264">
    <property type="entry name" value="Cytochrome P450"/>
    <property type="match status" value="1"/>
</dbReference>
<protein>
    <submittedName>
        <fullName evidence="16">Putative cytochrome</fullName>
    </submittedName>
</protein>
<evidence type="ECO:0000313" key="16">
    <source>
        <dbReference type="EMBL" id="JAP70484.1"/>
    </source>
</evidence>
<dbReference type="GO" id="GO:0042448">
    <property type="term" value="P:progesterone metabolic process"/>
    <property type="evidence" value="ECO:0007669"/>
    <property type="project" value="TreeGrafter"/>
</dbReference>
<dbReference type="PANTHER" id="PTHR24289">
    <property type="entry name" value="STEROID 17-ALPHA-HYDROXYLASE/17,20 LYASE"/>
    <property type="match status" value="1"/>
</dbReference>
<evidence type="ECO:0000256" key="15">
    <source>
        <dbReference type="RuleBase" id="RU000461"/>
    </source>
</evidence>
<dbReference type="EMBL" id="GEFM01005312">
    <property type="protein sequence ID" value="JAP70484.1"/>
    <property type="molecule type" value="mRNA"/>
</dbReference>
<dbReference type="PRINTS" id="PR00463">
    <property type="entry name" value="EP450I"/>
</dbReference>
<organism evidence="16">
    <name type="scientific">Ixodes ricinus</name>
    <name type="common">Common tick</name>
    <name type="synonym">Acarus ricinus</name>
    <dbReference type="NCBI Taxonomy" id="34613"/>
    <lineage>
        <taxon>Eukaryota</taxon>
        <taxon>Metazoa</taxon>
        <taxon>Ecdysozoa</taxon>
        <taxon>Arthropoda</taxon>
        <taxon>Chelicerata</taxon>
        <taxon>Arachnida</taxon>
        <taxon>Acari</taxon>
        <taxon>Parasitiformes</taxon>
        <taxon>Ixodida</taxon>
        <taxon>Ixodoidea</taxon>
        <taxon>Ixodidae</taxon>
        <taxon>Ixodinae</taxon>
        <taxon>Ixodes</taxon>
    </lineage>
</organism>
<name>A0A131XT55_IXORI</name>
<dbReference type="PROSITE" id="PS00086">
    <property type="entry name" value="CYTOCHROME_P450"/>
    <property type="match status" value="1"/>
</dbReference>
<dbReference type="PANTHER" id="PTHR24289:SF20">
    <property type="entry name" value="STEROID 17-ALPHA-HYDROXYLASE_17,20 LYASE"/>
    <property type="match status" value="1"/>
</dbReference>
<dbReference type="GO" id="GO:0004508">
    <property type="term" value="F:steroid 17-alpha-monooxygenase activity"/>
    <property type="evidence" value="ECO:0007669"/>
    <property type="project" value="TreeGrafter"/>
</dbReference>
<sequence>MISLSEKALLFWDWRWLTTAIVFLLSSHVFRFYRKVSKYPKGPVPLPFVGNLLSLRKETKLYKKAEEWSRQYGDPFTLWMGEKPTVILNSHQVVREAFVDKRHEFAGRFRIKLGVLQTQGNHDILFEDYNPTWKALRKVALTAVRKYAISESLETLCTEVVDAYVDSLEKGSNTVDSKYPFMFIIFNIVGTSVFGTKFDKDSHELTRMRQVNQVFTEVAPNGLPSDIVPWLGILYRKTEKKMEALFTELFEILDGLYKRAAGSYVPGIIGNFTHSMLAAREEALQQEKSDAQYLTEANMVQILIDIFGGATESSIGTMRWLCLTLARRTDIQKTIQQEIEDNIGSSPPTLKDRDRLPYTVACIYETLRVYPVGPLGFPHNTCCDTQAGGKFIPKDTGILYNIHAVNHDPALWKDPEVFRPERFLDPVTGKLSLEGQPQLLSFGLGPRTCPGEKLGQMDMFYVLVRLLQRVSFGVPDGTSSTDITQLASSVFLMPAVQEIVLTRMY</sequence>
<keyword evidence="11 14" id="KW-0408">Iron</keyword>
<dbReference type="GO" id="GO:0020037">
    <property type="term" value="F:heme binding"/>
    <property type="evidence" value="ECO:0007669"/>
    <property type="project" value="InterPro"/>
</dbReference>
<evidence type="ECO:0000256" key="13">
    <source>
        <dbReference type="ARBA" id="ARBA00023136"/>
    </source>
</evidence>
<evidence type="ECO:0000256" key="1">
    <source>
        <dbReference type="ARBA" id="ARBA00001971"/>
    </source>
</evidence>
<comment type="similarity">
    <text evidence="5 15">Belongs to the cytochrome P450 family.</text>
</comment>
<proteinExistence type="evidence at transcript level"/>
<reference evidence="16" key="1">
    <citation type="submission" date="2016-02" db="EMBL/GenBank/DDBJ databases">
        <title>RNAseq analyses of the midgut from blood- or serum-fed Ixodes ricinus ticks.</title>
        <authorList>
            <person name="Perner J."/>
            <person name="Provaznik J."/>
            <person name="Schrenkova J."/>
            <person name="Urbanova V."/>
            <person name="Ribeiro J.M."/>
            <person name="Kopacek P."/>
        </authorList>
    </citation>
    <scope>NUCLEOTIDE SEQUENCE</scope>
    <source>
        <tissue evidence="16">Gut</tissue>
    </source>
</reference>
<dbReference type="Gene3D" id="1.10.630.10">
    <property type="entry name" value="Cytochrome P450"/>
    <property type="match status" value="1"/>
</dbReference>
<keyword evidence="12 15" id="KW-0503">Monooxygenase</keyword>
<evidence type="ECO:0000256" key="6">
    <source>
        <dbReference type="ARBA" id="ARBA00022617"/>
    </source>
</evidence>
<dbReference type="InterPro" id="IPR002401">
    <property type="entry name" value="Cyt_P450_E_grp-I"/>
</dbReference>
<evidence type="ECO:0000256" key="5">
    <source>
        <dbReference type="ARBA" id="ARBA00010617"/>
    </source>
</evidence>
<keyword evidence="13" id="KW-0472">Membrane</keyword>
<evidence type="ECO:0000256" key="10">
    <source>
        <dbReference type="ARBA" id="ARBA00023002"/>
    </source>
</evidence>
<comment type="subcellular location">
    <subcellularLocation>
        <location evidence="4">Endoplasmic reticulum membrane</location>
        <topology evidence="4">Peripheral membrane protein</topology>
    </subcellularLocation>
    <subcellularLocation>
        <location evidence="3">Microsome membrane</location>
        <topology evidence="3">Peripheral membrane protein</topology>
    </subcellularLocation>
</comment>
<evidence type="ECO:0000256" key="9">
    <source>
        <dbReference type="ARBA" id="ARBA00022848"/>
    </source>
</evidence>
<dbReference type="InterPro" id="IPR017972">
    <property type="entry name" value="Cyt_P450_CS"/>
</dbReference>
<evidence type="ECO:0000256" key="3">
    <source>
        <dbReference type="ARBA" id="ARBA00004174"/>
    </source>
</evidence>
<feature type="binding site" description="axial binding residue" evidence="14">
    <location>
        <position position="449"/>
    </location>
    <ligand>
        <name>heme</name>
        <dbReference type="ChEBI" id="CHEBI:30413"/>
    </ligand>
    <ligandPart>
        <name>Fe</name>
        <dbReference type="ChEBI" id="CHEBI:18248"/>
    </ligandPart>
</feature>
<dbReference type="GO" id="GO:0005789">
    <property type="term" value="C:endoplasmic reticulum membrane"/>
    <property type="evidence" value="ECO:0007669"/>
    <property type="project" value="UniProtKB-SubCell"/>
</dbReference>
<evidence type="ECO:0000256" key="14">
    <source>
        <dbReference type="PIRSR" id="PIRSR602401-1"/>
    </source>
</evidence>
<dbReference type="GO" id="GO:0005506">
    <property type="term" value="F:iron ion binding"/>
    <property type="evidence" value="ECO:0007669"/>
    <property type="project" value="InterPro"/>
</dbReference>
<dbReference type="AlphaFoldDB" id="A0A131XT55"/>
<comment type="function">
    <text evidence="2">May be involved in the metabolism of insect hormones and in the breakdown of synthetic insecticides.</text>
</comment>
<evidence type="ECO:0000256" key="7">
    <source>
        <dbReference type="ARBA" id="ARBA00022723"/>
    </source>
</evidence>
<dbReference type="PRINTS" id="PR00385">
    <property type="entry name" value="P450"/>
</dbReference>
<evidence type="ECO:0000256" key="8">
    <source>
        <dbReference type="ARBA" id="ARBA00022824"/>
    </source>
</evidence>
<dbReference type="InterPro" id="IPR001128">
    <property type="entry name" value="Cyt_P450"/>
</dbReference>
<evidence type="ECO:0000256" key="2">
    <source>
        <dbReference type="ARBA" id="ARBA00003690"/>
    </source>
</evidence>
<comment type="cofactor">
    <cofactor evidence="1 14">
        <name>heme</name>
        <dbReference type="ChEBI" id="CHEBI:30413"/>
    </cofactor>
</comment>
<keyword evidence="8" id="KW-0256">Endoplasmic reticulum</keyword>
<keyword evidence="7 14" id="KW-0479">Metal-binding</keyword>
<keyword evidence="9" id="KW-0492">Microsome</keyword>
<keyword evidence="10 15" id="KW-0560">Oxidoreductase</keyword>
<dbReference type="FunFam" id="1.10.630.10:FF:000238">
    <property type="entry name" value="Cytochrome P450 2A6"/>
    <property type="match status" value="1"/>
</dbReference>